<dbReference type="Pfam" id="PF13698">
    <property type="entry name" value="DUF4156"/>
    <property type="match status" value="1"/>
</dbReference>
<proteinExistence type="predicted"/>
<comment type="caution">
    <text evidence="1">The sequence shown here is derived from an EMBL/GenBank/DDBJ whole genome shotgun (WGS) entry which is preliminary data.</text>
</comment>
<dbReference type="AlphaFoldDB" id="A0A0R0ARU4"/>
<protein>
    <recommendedName>
        <fullName evidence="3">DUF4156 domain-containing protein</fullName>
    </recommendedName>
</protein>
<dbReference type="RefSeq" id="WP_054659906.1">
    <property type="nucleotide sequence ID" value="NZ_BAZI01000256.1"/>
</dbReference>
<sequence length="105" mass="11037">MRIVFLSVLIASTAACTWVPIESSGKAVRVLPAGPVAPGCVTKGEIVVSVKNKVGFYNRNPLRVQEELETLARNEAPSAGANAVQATGLPADGSQRFAAYQCPPR</sequence>
<dbReference type="EMBL" id="LLXS01000004">
    <property type="protein sequence ID" value="KRG45170.1"/>
    <property type="molecule type" value="Genomic_DNA"/>
</dbReference>
<dbReference type="Proteomes" id="UP000050836">
    <property type="component" value="Unassembled WGS sequence"/>
</dbReference>
<reference evidence="1 2" key="1">
    <citation type="submission" date="2015-10" db="EMBL/GenBank/DDBJ databases">
        <title>Genome sequencing and analysis of members of genus Stenotrophomonas.</title>
        <authorList>
            <person name="Patil P.P."/>
            <person name="Midha S."/>
            <person name="Patil P.B."/>
        </authorList>
    </citation>
    <scope>NUCLEOTIDE SEQUENCE [LARGE SCALE GENOMIC DNA]</scope>
    <source>
        <strain evidence="1 2">JCM 9942</strain>
    </source>
</reference>
<evidence type="ECO:0000313" key="2">
    <source>
        <dbReference type="Proteomes" id="UP000050836"/>
    </source>
</evidence>
<dbReference type="OrthoDB" id="6120981at2"/>
<dbReference type="InterPro" id="IPR025294">
    <property type="entry name" value="DUF4156"/>
</dbReference>
<gene>
    <name evidence="1" type="ORF">ARC78_03000</name>
</gene>
<organism evidence="1 2">
    <name type="scientific">Stenotrophomonas pictorum JCM 9942</name>
    <dbReference type="NCBI Taxonomy" id="1236960"/>
    <lineage>
        <taxon>Bacteria</taxon>
        <taxon>Pseudomonadati</taxon>
        <taxon>Pseudomonadota</taxon>
        <taxon>Gammaproteobacteria</taxon>
        <taxon>Lysobacterales</taxon>
        <taxon>Lysobacteraceae</taxon>
        <taxon>Stenotrophomonas</taxon>
    </lineage>
</organism>
<name>A0A0R0ARU4_9GAMM</name>
<evidence type="ECO:0000313" key="1">
    <source>
        <dbReference type="EMBL" id="KRG45170.1"/>
    </source>
</evidence>
<dbReference type="PROSITE" id="PS51257">
    <property type="entry name" value="PROKAR_LIPOPROTEIN"/>
    <property type="match status" value="1"/>
</dbReference>
<accession>A0A0R0ARU4</accession>
<evidence type="ECO:0008006" key="3">
    <source>
        <dbReference type="Google" id="ProtNLM"/>
    </source>
</evidence>
<keyword evidence="2" id="KW-1185">Reference proteome</keyword>